<dbReference type="PROSITE" id="PS50294">
    <property type="entry name" value="WD_REPEATS_REGION"/>
    <property type="match status" value="1"/>
</dbReference>
<dbReference type="InterPro" id="IPR036322">
    <property type="entry name" value="WD40_repeat_dom_sf"/>
</dbReference>
<dbReference type="InterPro" id="IPR001680">
    <property type="entry name" value="WD40_rpt"/>
</dbReference>
<dbReference type="GO" id="GO:0005669">
    <property type="term" value="C:transcription factor TFIID complex"/>
    <property type="evidence" value="ECO:0007669"/>
    <property type="project" value="TreeGrafter"/>
</dbReference>
<keyword evidence="3" id="KW-1133">Transmembrane helix</keyword>
<keyword evidence="5" id="KW-1185">Reference proteome</keyword>
<dbReference type="PANTHER" id="PTHR19879:SF1">
    <property type="entry name" value="CANNONBALL-RELATED"/>
    <property type="match status" value="1"/>
</dbReference>
<dbReference type="PANTHER" id="PTHR19879">
    <property type="entry name" value="TRANSCRIPTION INITIATION FACTOR TFIID"/>
    <property type="match status" value="1"/>
</dbReference>
<feature type="region of interest" description="Disordered" evidence="2">
    <location>
        <begin position="1"/>
        <end position="51"/>
    </location>
</feature>
<proteinExistence type="predicted"/>
<protein>
    <recommendedName>
        <fullName evidence="6">Coronin</fullName>
    </recommendedName>
</protein>
<dbReference type="SMART" id="SM00320">
    <property type="entry name" value="WD40"/>
    <property type="match status" value="7"/>
</dbReference>
<feature type="transmembrane region" description="Helical" evidence="3">
    <location>
        <begin position="480"/>
        <end position="500"/>
    </location>
</feature>
<gene>
    <name evidence="4" type="ORF">PGLA1383_LOCUS35604</name>
</gene>
<sequence>MLGGPPPEWTGGAGYAGAGAATKSAKTEPEPAPTAPPTSTTVQTSQLDEPPPAVAAVVQKKKPSRKGIWLGPPEEYSLLQLIKHGTKREQAYGPKFRMMMAKYSRDSKLLCTASEDKTARVYDAKTRKQLFRFPHPDVVRFTTFSSASDRFGDKNTSWVCTACDDMIARVFELVPAEVEGEDHAHMFQMEHPNWVNSAAFSWDDRLILTACRDRIVRIWRVEALESQEEVAPVKWKHSDPVFNASFNHDGSKICTASGAQRFFGVAKVFSTERGKTDLGGFETTDPLGTFPHEDAVTSCGFAPRSSDQEAEGSNLFCTSSLDRTCRLFDLRNNEQVAKWMHSNWVRCAAMSPCGKYLASACEDGNAAIYEVGTRKQVQCFQLGEPCTWVSWSHDSQELAVSGLEGTIKIWGDPEFVRGEFVDNLELIPSAKDEEDLNVDWVHVAKAGNWVSLLSGWAAEFPSAGSSDSDWQTFLVQSLELPVILSLAGAAIAAATLWALCRCHMRARTASPPWILFLLVCLGTLACFVTGIYLCAVEGQRGFHLASSNLALAAEHATAAQAMAEDLNISGTSFVRNLDRLYVECPKSTHEFLRGSVMELKVEVSGYLDSVARYASSLQGVPEQLALAEQQSHSVDAFVSLCLGLPIVVVSLCYMTIGLLVAVAECSGAKCARRCSFFQLPCVGATCVAPAVLLVALVSAMELSVGIVSSAFCSDADVITLAYAEDAFGAASDSYNLTRHYVTGKGPNPAMQELDSVQAKISSCFEWVEEYGGPIARSCPRWDLANVSQNLRTLQESLDGAVELLQPAQVYPLYRSTVHEVICGTAVSELGWL</sequence>
<comment type="caution">
    <text evidence="4">The sequence shown here is derived from an EMBL/GenBank/DDBJ whole genome shotgun (WGS) entry which is preliminary data.</text>
</comment>
<feature type="compositionally biased region" description="Low complexity" evidence="2">
    <location>
        <begin position="37"/>
        <end position="46"/>
    </location>
</feature>
<evidence type="ECO:0000256" key="1">
    <source>
        <dbReference type="PROSITE-ProRule" id="PRU00221"/>
    </source>
</evidence>
<feature type="transmembrane region" description="Helical" evidence="3">
    <location>
        <begin position="636"/>
        <end position="663"/>
    </location>
</feature>
<feature type="non-terminal residue" evidence="4">
    <location>
        <position position="832"/>
    </location>
</feature>
<evidence type="ECO:0000313" key="5">
    <source>
        <dbReference type="Proteomes" id="UP000654075"/>
    </source>
</evidence>
<feature type="transmembrane region" description="Helical" evidence="3">
    <location>
        <begin position="675"/>
        <end position="700"/>
    </location>
</feature>
<dbReference type="SUPFAM" id="SSF50978">
    <property type="entry name" value="WD40 repeat-like"/>
    <property type="match status" value="1"/>
</dbReference>
<keyword evidence="1" id="KW-0853">WD repeat</keyword>
<accession>A0A813FU48</accession>
<keyword evidence="3" id="KW-0812">Transmembrane</keyword>
<evidence type="ECO:0000256" key="2">
    <source>
        <dbReference type="SAM" id="MobiDB-lite"/>
    </source>
</evidence>
<dbReference type="EMBL" id="CAJNNV010026341">
    <property type="protein sequence ID" value="CAE8617948.1"/>
    <property type="molecule type" value="Genomic_DNA"/>
</dbReference>
<organism evidence="4 5">
    <name type="scientific">Polarella glacialis</name>
    <name type="common">Dinoflagellate</name>
    <dbReference type="NCBI Taxonomy" id="89957"/>
    <lineage>
        <taxon>Eukaryota</taxon>
        <taxon>Sar</taxon>
        <taxon>Alveolata</taxon>
        <taxon>Dinophyceae</taxon>
        <taxon>Suessiales</taxon>
        <taxon>Suessiaceae</taxon>
        <taxon>Polarella</taxon>
    </lineage>
</organism>
<name>A0A813FU48_POLGL</name>
<dbReference type="InterPro" id="IPR015943">
    <property type="entry name" value="WD40/YVTN_repeat-like_dom_sf"/>
</dbReference>
<evidence type="ECO:0000313" key="4">
    <source>
        <dbReference type="EMBL" id="CAE8617948.1"/>
    </source>
</evidence>
<reference evidence="4" key="1">
    <citation type="submission" date="2021-02" db="EMBL/GenBank/DDBJ databases">
        <authorList>
            <person name="Dougan E. K."/>
            <person name="Rhodes N."/>
            <person name="Thang M."/>
            <person name="Chan C."/>
        </authorList>
    </citation>
    <scope>NUCLEOTIDE SEQUENCE</scope>
</reference>
<dbReference type="GO" id="GO:0016251">
    <property type="term" value="F:RNA polymerase II general transcription initiation factor activity"/>
    <property type="evidence" value="ECO:0007669"/>
    <property type="project" value="TreeGrafter"/>
</dbReference>
<dbReference type="OrthoDB" id="431715at2759"/>
<dbReference type="PROSITE" id="PS50082">
    <property type="entry name" value="WD_REPEATS_2"/>
    <property type="match status" value="1"/>
</dbReference>
<evidence type="ECO:0000256" key="3">
    <source>
        <dbReference type="SAM" id="Phobius"/>
    </source>
</evidence>
<dbReference type="Gene3D" id="2.130.10.10">
    <property type="entry name" value="YVTN repeat-like/Quinoprotein amine dehydrogenase"/>
    <property type="match status" value="2"/>
</dbReference>
<dbReference type="Proteomes" id="UP000654075">
    <property type="component" value="Unassembled WGS sequence"/>
</dbReference>
<dbReference type="Pfam" id="PF00400">
    <property type="entry name" value="WD40"/>
    <property type="match status" value="5"/>
</dbReference>
<dbReference type="GO" id="GO:0006367">
    <property type="term" value="P:transcription initiation at RNA polymerase II promoter"/>
    <property type="evidence" value="ECO:0007669"/>
    <property type="project" value="TreeGrafter"/>
</dbReference>
<dbReference type="AlphaFoldDB" id="A0A813FU48"/>
<keyword evidence="3" id="KW-0472">Membrane</keyword>
<feature type="repeat" description="WD" evidence="1">
    <location>
        <begin position="188"/>
        <end position="229"/>
    </location>
</feature>
<evidence type="ECO:0008006" key="6">
    <source>
        <dbReference type="Google" id="ProtNLM"/>
    </source>
</evidence>
<feature type="transmembrane region" description="Helical" evidence="3">
    <location>
        <begin position="512"/>
        <end position="533"/>
    </location>
</feature>